<evidence type="ECO:0000313" key="1">
    <source>
        <dbReference type="EMBL" id="GAA3614824.1"/>
    </source>
</evidence>
<comment type="caution">
    <text evidence="1">The sequence shown here is derived from an EMBL/GenBank/DDBJ whole genome shotgun (WGS) entry which is preliminary data.</text>
</comment>
<dbReference type="EMBL" id="BAAAZO010000005">
    <property type="protein sequence ID" value="GAA3614824.1"/>
    <property type="molecule type" value="Genomic_DNA"/>
</dbReference>
<proteinExistence type="predicted"/>
<accession>A0ABP6ZQ36</accession>
<keyword evidence="2" id="KW-1185">Reference proteome</keyword>
<sequence length="163" mass="17264">MSDSPYDSGVRNGAQAACALSPAPRCDVVVAQDGLRALQLLHGQEDEPPLQPVMILLDLRTRDMNGFDFLIHVRADPATRDLPVKMLATITSQTAPEIVLSGQEPLPDRNAPRPRTSQELLQGLHALGATWLSDASSAVGTSAETVLSSHVPRTATPPVEGAA</sequence>
<evidence type="ECO:0000313" key="2">
    <source>
        <dbReference type="Proteomes" id="UP001501074"/>
    </source>
</evidence>
<dbReference type="InterPro" id="IPR011006">
    <property type="entry name" value="CheY-like_superfamily"/>
</dbReference>
<evidence type="ECO:0008006" key="3">
    <source>
        <dbReference type="Google" id="ProtNLM"/>
    </source>
</evidence>
<gene>
    <name evidence="1" type="ORF">GCM10022223_33850</name>
</gene>
<organism evidence="1 2">
    <name type="scientific">Kineosporia mesophila</name>
    <dbReference type="NCBI Taxonomy" id="566012"/>
    <lineage>
        <taxon>Bacteria</taxon>
        <taxon>Bacillati</taxon>
        <taxon>Actinomycetota</taxon>
        <taxon>Actinomycetes</taxon>
        <taxon>Kineosporiales</taxon>
        <taxon>Kineosporiaceae</taxon>
        <taxon>Kineosporia</taxon>
    </lineage>
</organism>
<name>A0ABP6ZQ36_9ACTN</name>
<protein>
    <recommendedName>
        <fullName evidence="3">Response regulatory domain-containing protein</fullName>
    </recommendedName>
</protein>
<dbReference type="RefSeq" id="WP_231488977.1">
    <property type="nucleotide sequence ID" value="NZ_BAAAZO010000005.1"/>
</dbReference>
<reference evidence="2" key="1">
    <citation type="journal article" date="2019" name="Int. J. Syst. Evol. Microbiol.">
        <title>The Global Catalogue of Microorganisms (GCM) 10K type strain sequencing project: providing services to taxonomists for standard genome sequencing and annotation.</title>
        <authorList>
            <consortium name="The Broad Institute Genomics Platform"/>
            <consortium name="The Broad Institute Genome Sequencing Center for Infectious Disease"/>
            <person name="Wu L."/>
            <person name="Ma J."/>
        </authorList>
    </citation>
    <scope>NUCLEOTIDE SEQUENCE [LARGE SCALE GENOMIC DNA]</scope>
    <source>
        <strain evidence="2">JCM 16902</strain>
    </source>
</reference>
<dbReference type="Proteomes" id="UP001501074">
    <property type="component" value="Unassembled WGS sequence"/>
</dbReference>
<dbReference type="Gene3D" id="3.40.50.2300">
    <property type="match status" value="1"/>
</dbReference>
<dbReference type="SUPFAM" id="SSF52172">
    <property type="entry name" value="CheY-like"/>
    <property type="match status" value="1"/>
</dbReference>